<feature type="transmembrane region" description="Helical" evidence="1">
    <location>
        <begin position="240"/>
        <end position="257"/>
    </location>
</feature>
<dbReference type="AlphaFoldDB" id="A0A2H0KI76"/>
<protein>
    <submittedName>
        <fullName evidence="2">Uncharacterized protein</fullName>
    </submittedName>
</protein>
<gene>
    <name evidence="2" type="ORF">COV89_01410</name>
</gene>
<sequence length="258" mass="29020">MFRLTKRRKFILSSLVLSFGLLGIQLGWVANRYLAIGILSFVSIPLVFWSLKEALSVSVLIVSWILPFLFTAGIGLFYFLLPGSLLVGIPIILIYFFGMYALFLSENIFSVAAIRTIQLFRSASAVGFLLTLFTSFLLFDTIWSFALPFYSNFGLVFLVSFLLFFTGTWSVNLKEKIDSKIMIYSLISSLGLGETAALLSFWPATVSLASLFLTMMIYVCLGLIQAELSDRLFEKTVKEYLLVGFAVFVILLFYTSWG</sequence>
<comment type="caution">
    <text evidence="2">The sequence shown here is derived from an EMBL/GenBank/DDBJ whole genome shotgun (WGS) entry which is preliminary data.</text>
</comment>
<feature type="transmembrane region" description="Helical" evidence="1">
    <location>
        <begin position="149"/>
        <end position="169"/>
    </location>
</feature>
<evidence type="ECO:0000256" key="1">
    <source>
        <dbReference type="SAM" id="Phobius"/>
    </source>
</evidence>
<keyword evidence="1" id="KW-0472">Membrane</keyword>
<keyword evidence="1" id="KW-1133">Transmembrane helix</keyword>
<feature type="transmembrane region" description="Helical" evidence="1">
    <location>
        <begin position="58"/>
        <end position="79"/>
    </location>
</feature>
<reference evidence="2 3" key="1">
    <citation type="submission" date="2017-09" db="EMBL/GenBank/DDBJ databases">
        <title>Depth-based differentiation of microbial function through sediment-hosted aquifers and enrichment of novel symbionts in the deep terrestrial subsurface.</title>
        <authorList>
            <person name="Probst A.J."/>
            <person name="Ladd B."/>
            <person name="Jarett J.K."/>
            <person name="Geller-Mcgrath D.E."/>
            <person name="Sieber C.M."/>
            <person name="Emerson J.B."/>
            <person name="Anantharaman K."/>
            <person name="Thomas B.C."/>
            <person name="Malmstrom R."/>
            <person name="Stieglmeier M."/>
            <person name="Klingl A."/>
            <person name="Woyke T."/>
            <person name="Ryan C.M."/>
            <person name="Banfield J.F."/>
        </authorList>
    </citation>
    <scope>NUCLEOTIDE SEQUENCE [LARGE SCALE GENOMIC DNA]</scope>
    <source>
        <strain evidence="2">CG11_big_fil_rev_8_21_14_0_20_40_12</strain>
    </source>
</reference>
<accession>A0A2H0KI76</accession>
<feature type="transmembrane region" description="Helical" evidence="1">
    <location>
        <begin position="85"/>
        <end position="104"/>
    </location>
</feature>
<proteinExistence type="predicted"/>
<evidence type="ECO:0000313" key="2">
    <source>
        <dbReference type="EMBL" id="PIQ70273.1"/>
    </source>
</evidence>
<evidence type="ECO:0000313" key="3">
    <source>
        <dbReference type="Proteomes" id="UP000231371"/>
    </source>
</evidence>
<feature type="transmembrane region" description="Helical" evidence="1">
    <location>
        <begin position="33"/>
        <end position="51"/>
    </location>
</feature>
<keyword evidence="1" id="KW-0812">Transmembrane</keyword>
<feature type="transmembrane region" description="Helical" evidence="1">
    <location>
        <begin position="208"/>
        <end position="228"/>
    </location>
</feature>
<dbReference type="Proteomes" id="UP000231371">
    <property type="component" value="Unassembled WGS sequence"/>
</dbReference>
<feature type="transmembrane region" description="Helical" evidence="1">
    <location>
        <begin position="181"/>
        <end position="202"/>
    </location>
</feature>
<name>A0A2H0KI76_9BACT</name>
<feature type="transmembrane region" description="Helical" evidence="1">
    <location>
        <begin position="125"/>
        <end position="143"/>
    </location>
</feature>
<organism evidence="2 3">
    <name type="scientific">Candidatus Shapirobacteria bacterium CG11_big_fil_rev_8_21_14_0_20_40_12</name>
    <dbReference type="NCBI Taxonomy" id="1974889"/>
    <lineage>
        <taxon>Bacteria</taxon>
        <taxon>Candidatus Shapironibacteriota</taxon>
    </lineage>
</organism>
<dbReference type="EMBL" id="PCVI01000023">
    <property type="protein sequence ID" value="PIQ70273.1"/>
    <property type="molecule type" value="Genomic_DNA"/>
</dbReference>